<dbReference type="GO" id="GO:0009288">
    <property type="term" value="C:bacterial-type flagellum"/>
    <property type="evidence" value="ECO:0007669"/>
    <property type="project" value="InterPro"/>
</dbReference>
<dbReference type="InterPro" id="IPR018035">
    <property type="entry name" value="Flagellar_FliH/T3SS_HrpE"/>
</dbReference>
<dbReference type="InterPro" id="IPR000563">
    <property type="entry name" value="Flag_FliH"/>
</dbReference>
<dbReference type="PRINTS" id="PR01003">
    <property type="entry name" value="FLGFLIH"/>
</dbReference>
<dbReference type="Proteomes" id="UP000622604">
    <property type="component" value="Unassembled WGS sequence"/>
</dbReference>
<keyword evidence="12" id="KW-0969">Cilium</keyword>
<evidence type="ECO:0000256" key="6">
    <source>
        <dbReference type="ARBA" id="ARBA00022490"/>
    </source>
</evidence>
<dbReference type="NCBIfam" id="NF004270">
    <property type="entry name" value="PRK05687.2-1"/>
    <property type="match status" value="1"/>
</dbReference>
<dbReference type="GO" id="GO:0044781">
    <property type="term" value="P:bacterial-type flagellum organization"/>
    <property type="evidence" value="ECO:0007669"/>
    <property type="project" value="UniProtKB-KW"/>
</dbReference>
<evidence type="ECO:0000256" key="5">
    <source>
        <dbReference type="ARBA" id="ARBA00022448"/>
    </source>
</evidence>
<dbReference type="AlphaFoldDB" id="A0A8H9I8U7"/>
<dbReference type="EMBL" id="BMZC01000003">
    <property type="protein sequence ID" value="GGZ56322.1"/>
    <property type="molecule type" value="Genomic_DNA"/>
</dbReference>
<keyword evidence="6" id="KW-0963">Cytoplasm</keyword>
<keyword evidence="8" id="KW-0653">Protein transport</keyword>
<evidence type="ECO:0000256" key="10">
    <source>
        <dbReference type="SAM" id="MobiDB-lite"/>
    </source>
</evidence>
<evidence type="ECO:0000256" key="3">
    <source>
        <dbReference type="ARBA" id="ARBA00006602"/>
    </source>
</evidence>
<reference evidence="12" key="1">
    <citation type="journal article" date="2014" name="Int. J. Syst. Evol. Microbiol.">
        <title>Complete genome sequence of Corynebacterium casei LMG S-19264T (=DSM 44701T), isolated from a smear-ripened cheese.</title>
        <authorList>
            <consortium name="US DOE Joint Genome Institute (JGI-PGF)"/>
            <person name="Walter F."/>
            <person name="Albersmeier A."/>
            <person name="Kalinowski J."/>
            <person name="Ruckert C."/>
        </authorList>
    </citation>
    <scope>NUCLEOTIDE SEQUENCE</scope>
    <source>
        <strain evidence="12">KCTC 32337</strain>
    </source>
</reference>
<evidence type="ECO:0000256" key="1">
    <source>
        <dbReference type="ARBA" id="ARBA00003041"/>
    </source>
</evidence>
<organism evidence="12 13">
    <name type="scientific">Paraglaciecola chathamensis</name>
    <dbReference type="NCBI Taxonomy" id="368405"/>
    <lineage>
        <taxon>Bacteria</taxon>
        <taxon>Pseudomonadati</taxon>
        <taxon>Pseudomonadota</taxon>
        <taxon>Gammaproteobacteria</taxon>
        <taxon>Alteromonadales</taxon>
        <taxon>Alteromonadaceae</taxon>
        <taxon>Paraglaciecola</taxon>
    </lineage>
</organism>
<dbReference type="InterPro" id="IPR051472">
    <property type="entry name" value="T3SS_Stator/FliH"/>
</dbReference>
<dbReference type="GO" id="GO:0003774">
    <property type="term" value="F:cytoskeletal motor activity"/>
    <property type="evidence" value="ECO:0007669"/>
    <property type="project" value="InterPro"/>
</dbReference>
<keyword evidence="12" id="KW-0282">Flagellum</keyword>
<keyword evidence="7" id="KW-1005">Bacterial flagellum biogenesis</keyword>
<feature type="domain" description="Flagellar assembly protein FliH/Type III secretion system HrpE" evidence="11">
    <location>
        <begin position="121"/>
        <end position="247"/>
    </location>
</feature>
<dbReference type="GO" id="GO:0071973">
    <property type="term" value="P:bacterial-type flagellum-dependent cell motility"/>
    <property type="evidence" value="ECO:0007669"/>
    <property type="project" value="InterPro"/>
</dbReference>
<proteinExistence type="inferred from homology"/>
<comment type="similarity">
    <text evidence="3">Belongs to the FliH family.</text>
</comment>
<dbReference type="GO" id="GO:0005829">
    <property type="term" value="C:cytosol"/>
    <property type="evidence" value="ECO:0007669"/>
    <property type="project" value="TreeGrafter"/>
</dbReference>
<feature type="region of interest" description="Disordered" evidence="10">
    <location>
        <begin position="1"/>
        <end position="72"/>
    </location>
</feature>
<feature type="compositionally biased region" description="Polar residues" evidence="10">
    <location>
        <begin position="27"/>
        <end position="38"/>
    </location>
</feature>
<dbReference type="PANTHER" id="PTHR34982:SF1">
    <property type="entry name" value="FLAGELLAR ASSEMBLY PROTEIN FLIH"/>
    <property type="match status" value="1"/>
</dbReference>
<keyword evidence="12" id="KW-0966">Cell projection</keyword>
<dbReference type="GO" id="GO:0015031">
    <property type="term" value="P:protein transport"/>
    <property type="evidence" value="ECO:0007669"/>
    <property type="project" value="UniProtKB-KW"/>
</dbReference>
<comment type="caution">
    <text evidence="12">The sequence shown here is derived from an EMBL/GenBank/DDBJ whole genome shotgun (WGS) entry which is preliminary data.</text>
</comment>
<comment type="function">
    <text evidence="1">Needed for flagellar regrowth and assembly.</text>
</comment>
<evidence type="ECO:0000256" key="2">
    <source>
        <dbReference type="ARBA" id="ARBA00004496"/>
    </source>
</evidence>
<name>A0A8H9I8U7_9ALTE</name>
<keyword evidence="5" id="KW-0813">Transport</keyword>
<evidence type="ECO:0000259" key="11">
    <source>
        <dbReference type="Pfam" id="PF02108"/>
    </source>
</evidence>
<evidence type="ECO:0000256" key="7">
    <source>
        <dbReference type="ARBA" id="ARBA00022795"/>
    </source>
</evidence>
<reference evidence="12" key="2">
    <citation type="submission" date="2020-09" db="EMBL/GenBank/DDBJ databases">
        <authorList>
            <person name="Sun Q."/>
            <person name="Kim S."/>
        </authorList>
    </citation>
    <scope>NUCLEOTIDE SEQUENCE</scope>
    <source>
        <strain evidence="12">KCTC 32337</strain>
    </source>
</reference>
<sequence length="267" mass="29878">MNKYNDNEQDKDISAWDLPFVEDQSKADSTTTNAINRRSNWKYEPPENQTDEEEEFSPPTAQEIESIREAAQGEGFDAGKQEGLEKGHQEGFEQGKEQGFTQGLEEGRAQGLAEAQETIQQQLESWQSLLSTLHHPVALVEDALQKELVSLAVSLAKSVIRAEVKTNSDIIFNALSEGLKALPINENQYQIHLHPEDLALVTEHFSEQEIEKHGWQLVEAPNLSQGGCDIVTQSNAVDVSIERRVKDVLDKFLLEQGLDTIAPDEDE</sequence>
<gene>
    <name evidence="12" type="primary">fliH</name>
    <name evidence="12" type="ORF">GCM10011274_13000</name>
</gene>
<protein>
    <recommendedName>
        <fullName evidence="4">Flagellar assembly protein FliH</fullName>
    </recommendedName>
</protein>
<keyword evidence="9" id="KW-1006">Bacterial flagellum protein export</keyword>
<evidence type="ECO:0000313" key="12">
    <source>
        <dbReference type="EMBL" id="GGZ56322.1"/>
    </source>
</evidence>
<dbReference type="SUPFAM" id="SSF160527">
    <property type="entry name" value="V-type ATPase subunit E-like"/>
    <property type="match status" value="1"/>
</dbReference>
<accession>A0A8H9I8U7</accession>
<dbReference type="Pfam" id="PF02108">
    <property type="entry name" value="FliH"/>
    <property type="match status" value="1"/>
</dbReference>
<feature type="compositionally biased region" description="Basic and acidic residues" evidence="10">
    <location>
        <begin position="1"/>
        <end position="14"/>
    </location>
</feature>
<evidence type="ECO:0000313" key="13">
    <source>
        <dbReference type="Proteomes" id="UP000622604"/>
    </source>
</evidence>
<evidence type="ECO:0000256" key="9">
    <source>
        <dbReference type="ARBA" id="ARBA00023225"/>
    </source>
</evidence>
<dbReference type="PANTHER" id="PTHR34982">
    <property type="entry name" value="YOP PROTEINS TRANSLOCATION PROTEIN L"/>
    <property type="match status" value="1"/>
</dbReference>
<evidence type="ECO:0000256" key="4">
    <source>
        <dbReference type="ARBA" id="ARBA00016507"/>
    </source>
</evidence>
<comment type="subcellular location">
    <subcellularLocation>
        <location evidence="2">Cytoplasm</location>
    </subcellularLocation>
</comment>
<evidence type="ECO:0000256" key="8">
    <source>
        <dbReference type="ARBA" id="ARBA00022927"/>
    </source>
</evidence>
<dbReference type="RefSeq" id="WP_007989980.1">
    <property type="nucleotide sequence ID" value="NZ_BMZC01000003.1"/>
</dbReference>